<evidence type="ECO:0000256" key="17">
    <source>
        <dbReference type="ARBA" id="ARBA00041185"/>
    </source>
</evidence>
<dbReference type="GO" id="GO:0051301">
    <property type="term" value="P:cell division"/>
    <property type="evidence" value="ECO:0007669"/>
    <property type="project" value="UniProtKB-KW"/>
</dbReference>
<comment type="similarity">
    <text evidence="16">Belongs to the SEDS family. FtsW subfamily.</text>
</comment>
<feature type="transmembrane region" description="Helical" evidence="22">
    <location>
        <begin position="52"/>
        <end position="71"/>
    </location>
</feature>
<evidence type="ECO:0000256" key="11">
    <source>
        <dbReference type="ARBA" id="ARBA00023136"/>
    </source>
</evidence>
<dbReference type="PANTHER" id="PTHR30474:SF2">
    <property type="entry name" value="PEPTIDOGLYCAN GLYCOSYLTRANSFERASE FTSW-RELATED"/>
    <property type="match status" value="1"/>
</dbReference>
<evidence type="ECO:0000256" key="22">
    <source>
        <dbReference type="SAM" id="Phobius"/>
    </source>
</evidence>
<comment type="function">
    <text evidence="21">Peptidoglycan polymerase that is essential for cell division.</text>
</comment>
<evidence type="ECO:0000256" key="16">
    <source>
        <dbReference type="ARBA" id="ARBA00038053"/>
    </source>
</evidence>
<feature type="transmembrane region" description="Helical" evidence="22">
    <location>
        <begin position="263"/>
        <end position="289"/>
    </location>
</feature>
<keyword evidence="10 22" id="KW-1133">Transmembrane helix</keyword>
<evidence type="ECO:0000256" key="15">
    <source>
        <dbReference type="ARBA" id="ARBA00033270"/>
    </source>
</evidence>
<feature type="transmembrane region" description="Helical" evidence="22">
    <location>
        <begin position="301"/>
        <end position="326"/>
    </location>
</feature>
<dbReference type="Pfam" id="PF01098">
    <property type="entry name" value="FTSW_RODA_SPOVE"/>
    <property type="match status" value="1"/>
</dbReference>
<keyword evidence="13" id="KW-0961">Cell wall biogenesis/degradation</keyword>
<evidence type="ECO:0000313" key="24">
    <source>
        <dbReference type="Proteomes" id="UP000295418"/>
    </source>
</evidence>
<dbReference type="GO" id="GO:0071555">
    <property type="term" value="P:cell wall organization"/>
    <property type="evidence" value="ECO:0007669"/>
    <property type="project" value="UniProtKB-KW"/>
</dbReference>
<keyword evidence="3" id="KW-1003">Cell membrane</keyword>
<evidence type="ECO:0000256" key="6">
    <source>
        <dbReference type="ARBA" id="ARBA00022679"/>
    </source>
</evidence>
<dbReference type="Proteomes" id="UP000295418">
    <property type="component" value="Unassembled WGS sequence"/>
</dbReference>
<sequence length="378" mass="41923">MTISTRGRPDYLLLFVTILLVGFGLVMIFSASWPKAVFNHETPWYYVHRQGLFASVGLLFMLICMNIPFRVWKKAGPLLLVTSLLLLCLVLIGGGNINGATRWFVIGGFNFQPTEFTKFAIIVYLSALISKKGEHFRSFKKGLLPIILMIGLILLLVYLQPDFGTVLILLSITCTIIIVGGADLRQLFTLSLGLVPVFIYLAINKSYRLRRISSFLNPFDDISDSGYQLSQSLYAMGHGGFTGTGLGLSVQKLFYLPEAHTDFIFAIVGEELGFIGTFSLVIIYFLYIWRGFTAAIKCNDLFGVMLGMGVITLIFTQFVLNIGAVTGSLPITGVPLPFISYGGSSLILSMACTGILLSISRDNNRKRQELDHIHKKQR</sequence>
<evidence type="ECO:0000256" key="2">
    <source>
        <dbReference type="ARBA" id="ARBA00004752"/>
    </source>
</evidence>
<dbReference type="GO" id="GO:0008955">
    <property type="term" value="F:peptidoglycan glycosyltransferase activity"/>
    <property type="evidence" value="ECO:0007669"/>
    <property type="project" value="UniProtKB-EC"/>
</dbReference>
<gene>
    <name evidence="23" type="primary">ftsW</name>
    <name evidence="23" type="ORF">E0485_00700</name>
</gene>
<keyword evidence="7 22" id="KW-0812">Transmembrane</keyword>
<dbReference type="EMBL" id="SKFG01000001">
    <property type="protein sequence ID" value="TCZ81276.1"/>
    <property type="molecule type" value="Genomic_DNA"/>
</dbReference>
<dbReference type="OrthoDB" id="9812661at2"/>
<dbReference type="GO" id="GO:0015648">
    <property type="term" value="F:lipid-linked peptidoglycan transporter activity"/>
    <property type="evidence" value="ECO:0007669"/>
    <property type="project" value="TreeGrafter"/>
</dbReference>
<dbReference type="PANTHER" id="PTHR30474">
    <property type="entry name" value="CELL CYCLE PROTEIN"/>
    <property type="match status" value="1"/>
</dbReference>
<dbReference type="InterPro" id="IPR013437">
    <property type="entry name" value="FtsW"/>
</dbReference>
<protein>
    <recommendedName>
        <fullName evidence="17">Probable peptidoglycan glycosyltransferase FtsW</fullName>
        <ecNumber evidence="19">2.4.99.28</ecNumber>
    </recommendedName>
    <alternativeName>
        <fullName evidence="18">Cell division protein FtsW</fullName>
    </alternativeName>
    <alternativeName>
        <fullName evidence="15">Cell wall polymerase</fullName>
    </alternativeName>
    <alternativeName>
        <fullName evidence="14">Peptidoglycan polymerase</fullName>
    </alternativeName>
</protein>
<feature type="transmembrane region" description="Helical" evidence="22">
    <location>
        <begin position="103"/>
        <end position="130"/>
    </location>
</feature>
<evidence type="ECO:0000256" key="4">
    <source>
        <dbReference type="ARBA" id="ARBA00022618"/>
    </source>
</evidence>
<dbReference type="GO" id="GO:0005886">
    <property type="term" value="C:plasma membrane"/>
    <property type="evidence" value="ECO:0007669"/>
    <property type="project" value="UniProtKB-SubCell"/>
</dbReference>
<dbReference type="AlphaFoldDB" id="A0A4R4ELW7"/>
<evidence type="ECO:0000256" key="19">
    <source>
        <dbReference type="ARBA" id="ARBA00044770"/>
    </source>
</evidence>
<feature type="transmembrane region" description="Helical" evidence="22">
    <location>
        <begin position="338"/>
        <end position="359"/>
    </location>
</feature>
<feature type="transmembrane region" description="Helical" evidence="22">
    <location>
        <begin position="165"/>
        <end position="182"/>
    </location>
</feature>
<evidence type="ECO:0000256" key="14">
    <source>
        <dbReference type="ARBA" id="ARBA00032370"/>
    </source>
</evidence>
<evidence type="ECO:0000313" key="23">
    <source>
        <dbReference type="EMBL" id="TCZ81276.1"/>
    </source>
</evidence>
<dbReference type="EC" id="2.4.99.28" evidence="19"/>
<evidence type="ECO:0000256" key="18">
    <source>
        <dbReference type="ARBA" id="ARBA00041418"/>
    </source>
</evidence>
<comment type="pathway">
    <text evidence="2">Cell wall biogenesis; peptidoglycan biosynthesis.</text>
</comment>
<feature type="transmembrane region" description="Helical" evidence="22">
    <location>
        <begin position="12"/>
        <end position="32"/>
    </location>
</feature>
<evidence type="ECO:0000256" key="7">
    <source>
        <dbReference type="ARBA" id="ARBA00022692"/>
    </source>
</evidence>
<keyword evidence="4" id="KW-0132">Cell division</keyword>
<evidence type="ECO:0000256" key="1">
    <source>
        <dbReference type="ARBA" id="ARBA00004651"/>
    </source>
</evidence>
<proteinExistence type="inferred from homology"/>
<keyword evidence="11 22" id="KW-0472">Membrane</keyword>
<dbReference type="InterPro" id="IPR001182">
    <property type="entry name" value="FtsW/RodA"/>
</dbReference>
<evidence type="ECO:0000256" key="3">
    <source>
        <dbReference type="ARBA" id="ARBA00022475"/>
    </source>
</evidence>
<evidence type="ECO:0000256" key="20">
    <source>
        <dbReference type="ARBA" id="ARBA00049902"/>
    </source>
</evidence>
<reference evidence="23 24" key="1">
    <citation type="submission" date="2019-03" db="EMBL/GenBank/DDBJ databases">
        <authorList>
            <person name="Kim M.K.M."/>
        </authorList>
    </citation>
    <scope>NUCLEOTIDE SEQUENCE [LARGE SCALE GENOMIC DNA]</scope>
    <source>
        <strain evidence="23 24">18JY21-1</strain>
    </source>
</reference>
<accession>A0A4R4ELW7</accession>
<name>A0A4R4ELW7_9BACL</name>
<comment type="subcellular location">
    <subcellularLocation>
        <location evidence="1">Cell membrane</location>
        <topology evidence="1">Multi-pass membrane protein</topology>
    </subcellularLocation>
</comment>
<keyword evidence="9" id="KW-0573">Peptidoglycan synthesis</keyword>
<dbReference type="GO" id="GO:0009252">
    <property type="term" value="P:peptidoglycan biosynthetic process"/>
    <property type="evidence" value="ECO:0007669"/>
    <property type="project" value="UniProtKB-KW"/>
</dbReference>
<keyword evidence="5" id="KW-0328">Glycosyltransferase</keyword>
<evidence type="ECO:0000256" key="12">
    <source>
        <dbReference type="ARBA" id="ARBA00023306"/>
    </source>
</evidence>
<evidence type="ECO:0000256" key="10">
    <source>
        <dbReference type="ARBA" id="ARBA00022989"/>
    </source>
</evidence>
<feature type="transmembrane region" description="Helical" evidence="22">
    <location>
        <begin position="142"/>
        <end position="159"/>
    </location>
</feature>
<dbReference type="GO" id="GO:0032153">
    <property type="term" value="C:cell division site"/>
    <property type="evidence" value="ECO:0007669"/>
    <property type="project" value="TreeGrafter"/>
</dbReference>
<dbReference type="NCBIfam" id="TIGR02614">
    <property type="entry name" value="ftsW"/>
    <property type="match status" value="1"/>
</dbReference>
<dbReference type="GO" id="GO:0008360">
    <property type="term" value="P:regulation of cell shape"/>
    <property type="evidence" value="ECO:0007669"/>
    <property type="project" value="UniProtKB-KW"/>
</dbReference>
<evidence type="ECO:0000256" key="9">
    <source>
        <dbReference type="ARBA" id="ARBA00022984"/>
    </source>
</evidence>
<keyword evidence="24" id="KW-1185">Reference proteome</keyword>
<feature type="transmembrane region" description="Helical" evidence="22">
    <location>
        <begin position="78"/>
        <end position="97"/>
    </location>
</feature>
<keyword evidence="12" id="KW-0131">Cell cycle</keyword>
<evidence type="ECO:0000256" key="8">
    <source>
        <dbReference type="ARBA" id="ARBA00022960"/>
    </source>
</evidence>
<feature type="transmembrane region" description="Helical" evidence="22">
    <location>
        <begin position="187"/>
        <end position="203"/>
    </location>
</feature>
<evidence type="ECO:0000256" key="21">
    <source>
        <dbReference type="ARBA" id="ARBA00049966"/>
    </source>
</evidence>
<comment type="caution">
    <text evidence="23">The sequence shown here is derived from an EMBL/GenBank/DDBJ whole genome shotgun (WGS) entry which is preliminary data.</text>
</comment>
<keyword evidence="6" id="KW-0808">Transferase</keyword>
<evidence type="ECO:0000256" key="5">
    <source>
        <dbReference type="ARBA" id="ARBA00022676"/>
    </source>
</evidence>
<comment type="catalytic activity">
    <reaction evidence="20">
        <text>[GlcNAc-(1-&gt;4)-Mur2Ac(oyl-L-Ala-gamma-D-Glu-L-Lys-D-Ala-D-Ala)](n)-di-trans,octa-cis-undecaprenyl diphosphate + beta-D-GlcNAc-(1-&gt;4)-Mur2Ac(oyl-L-Ala-gamma-D-Glu-L-Lys-D-Ala-D-Ala)-di-trans,octa-cis-undecaprenyl diphosphate = [GlcNAc-(1-&gt;4)-Mur2Ac(oyl-L-Ala-gamma-D-Glu-L-Lys-D-Ala-D-Ala)](n+1)-di-trans,octa-cis-undecaprenyl diphosphate + di-trans,octa-cis-undecaprenyl diphosphate + H(+)</text>
        <dbReference type="Rhea" id="RHEA:23708"/>
        <dbReference type="Rhea" id="RHEA-COMP:9602"/>
        <dbReference type="Rhea" id="RHEA-COMP:9603"/>
        <dbReference type="ChEBI" id="CHEBI:15378"/>
        <dbReference type="ChEBI" id="CHEBI:58405"/>
        <dbReference type="ChEBI" id="CHEBI:60033"/>
        <dbReference type="ChEBI" id="CHEBI:78435"/>
        <dbReference type="EC" id="2.4.99.28"/>
    </reaction>
</comment>
<evidence type="ECO:0000256" key="13">
    <source>
        <dbReference type="ARBA" id="ARBA00023316"/>
    </source>
</evidence>
<keyword evidence="8" id="KW-0133">Cell shape</keyword>
<organism evidence="23 24">
    <name type="scientific">Paenibacillus albiflavus</name>
    <dbReference type="NCBI Taxonomy" id="2545760"/>
    <lineage>
        <taxon>Bacteria</taxon>
        <taxon>Bacillati</taxon>
        <taxon>Bacillota</taxon>
        <taxon>Bacilli</taxon>
        <taxon>Bacillales</taxon>
        <taxon>Paenibacillaceae</taxon>
        <taxon>Paenibacillus</taxon>
    </lineage>
</organism>